<dbReference type="RefSeq" id="XP_763108.1">
    <property type="nucleotide sequence ID" value="XM_758015.1"/>
</dbReference>
<dbReference type="Proteomes" id="UP000001949">
    <property type="component" value="Unassembled WGS sequence"/>
</dbReference>
<name>Q4N0M7_THEPA</name>
<comment type="function">
    <text evidence="1">Binds to the catalytic subunit of the cyclin dependent kinases and is essential for their biological function.</text>
</comment>
<dbReference type="SMART" id="SM01084">
    <property type="entry name" value="CKS"/>
    <property type="match status" value="1"/>
</dbReference>
<evidence type="ECO:0000313" key="3">
    <source>
        <dbReference type="EMBL" id="EAN30825.1"/>
    </source>
</evidence>
<sequence length="327" mass="36216">MLKRIRGGNTTITTAKSLDVTAVNQLNTEPLVRNRKRTRATQTHTHTNTHTSLNSLNSVNSTNTSNIVNSVNSLNSVNSVGSVRLGKSLKPIPNTKTTLNTLNTGKINTNTVNTGKINTNTLNTGKINTNTLNTVNTGVGKEGEVLSRINSIISKSRFKRLCREYVGDFWSRVDSNEIPILPLLHIANSCSTGGTVETVENTVEGTVGAVEASAENVEAGTSGPSAVTEIQNISIITMSVSDYSYKSTPFGDVYYSPRFQDDKYIYRYVILTKGVRNEAYRLLKQSKSYLLTEHQIIRELCIDLSPGWEHFMLFKNRLDELILRRKL</sequence>
<feature type="compositionally biased region" description="Low complexity" evidence="2">
    <location>
        <begin position="43"/>
        <end position="59"/>
    </location>
</feature>
<dbReference type="GO" id="GO:0016538">
    <property type="term" value="F:cyclin-dependent protein serine/threonine kinase regulator activity"/>
    <property type="evidence" value="ECO:0007669"/>
    <property type="project" value="InterPro"/>
</dbReference>
<dbReference type="Pfam" id="PF01111">
    <property type="entry name" value="CKS"/>
    <property type="match status" value="1"/>
</dbReference>
<dbReference type="GO" id="GO:0051301">
    <property type="term" value="P:cell division"/>
    <property type="evidence" value="ECO:0007669"/>
    <property type="project" value="UniProtKB-UniRule"/>
</dbReference>
<dbReference type="STRING" id="5875.Q4N0M7"/>
<feature type="region of interest" description="Disordered" evidence="2">
    <location>
        <begin position="36"/>
        <end position="59"/>
    </location>
</feature>
<evidence type="ECO:0000313" key="4">
    <source>
        <dbReference type="Proteomes" id="UP000001949"/>
    </source>
</evidence>
<keyword evidence="1" id="KW-0131">Cell cycle</keyword>
<keyword evidence="4" id="KW-1185">Reference proteome</keyword>
<accession>Q4N0M7</accession>
<dbReference type="AlphaFoldDB" id="Q4N0M7"/>
<organism evidence="3 4">
    <name type="scientific">Theileria parva</name>
    <name type="common">East coast fever infection agent</name>
    <dbReference type="NCBI Taxonomy" id="5875"/>
    <lineage>
        <taxon>Eukaryota</taxon>
        <taxon>Sar</taxon>
        <taxon>Alveolata</taxon>
        <taxon>Apicomplexa</taxon>
        <taxon>Aconoidasida</taxon>
        <taxon>Piroplasmida</taxon>
        <taxon>Theileriidae</taxon>
        <taxon>Theileria</taxon>
    </lineage>
</organism>
<dbReference type="InterPro" id="IPR036858">
    <property type="entry name" value="Cyclin-dep_kinase_reg-sub_sf"/>
</dbReference>
<dbReference type="InterPro" id="IPR000789">
    <property type="entry name" value="Cyclin-dep_kinase_reg-sub"/>
</dbReference>
<dbReference type="eggNOG" id="ENOG502SUIZ">
    <property type="taxonomic scope" value="Eukaryota"/>
</dbReference>
<dbReference type="VEuPathDB" id="PiroplasmaDB:TpMuguga_03g00089"/>
<protein>
    <recommendedName>
        <fullName evidence="1">Cyclin-dependent kinases regulatory subunit</fullName>
    </recommendedName>
</protein>
<reference evidence="3 4" key="1">
    <citation type="journal article" date="2005" name="Science">
        <title>Genome sequence of Theileria parva, a bovine pathogen that transforms lymphocytes.</title>
        <authorList>
            <person name="Gardner M.J."/>
            <person name="Bishop R."/>
            <person name="Shah T."/>
            <person name="de Villiers E.P."/>
            <person name="Carlton J.M."/>
            <person name="Hall N."/>
            <person name="Ren Q."/>
            <person name="Paulsen I.T."/>
            <person name="Pain A."/>
            <person name="Berriman M."/>
            <person name="Wilson R.J.M."/>
            <person name="Sato S."/>
            <person name="Ralph S.A."/>
            <person name="Mann D.J."/>
            <person name="Xiong Z."/>
            <person name="Shallom S.J."/>
            <person name="Weidman J."/>
            <person name="Jiang L."/>
            <person name="Lynn J."/>
            <person name="Weaver B."/>
            <person name="Shoaibi A."/>
            <person name="Domingo A.R."/>
            <person name="Wasawo D."/>
            <person name="Crabtree J."/>
            <person name="Wortman J.R."/>
            <person name="Haas B."/>
            <person name="Angiuoli S.V."/>
            <person name="Creasy T.H."/>
            <person name="Lu C."/>
            <person name="Suh B."/>
            <person name="Silva J.C."/>
            <person name="Utterback T.R."/>
            <person name="Feldblyum T.V."/>
            <person name="Pertea M."/>
            <person name="Allen J."/>
            <person name="Nierman W.C."/>
            <person name="Taracha E.L.N."/>
            <person name="Salzberg S.L."/>
            <person name="White O.R."/>
            <person name="Fitzhugh H.A."/>
            <person name="Morzaria S."/>
            <person name="Venter J.C."/>
            <person name="Fraser C.M."/>
            <person name="Nene V."/>
        </authorList>
    </citation>
    <scope>NUCLEOTIDE SEQUENCE [LARGE SCALE GENOMIC DNA]</scope>
    <source>
        <strain evidence="3 4">Muguga</strain>
    </source>
</reference>
<gene>
    <name evidence="3" type="ordered locus">TP03_0089</name>
</gene>
<dbReference type="SUPFAM" id="SSF55637">
    <property type="entry name" value="Cell cycle regulatory proteins"/>
    <property type="match status" value="1"/>
</dbReference>
<keyword evidence="1" id="KW-0132">Cell division</keyword>
<comment type="caution">
    <text evidence="3">The sequence shown here is derived from an EMBL/GenBank/DDBJ whole genome shotgun (WGS) entry which is preliminary data.</text>
</comment>
<proteinExistence type="inferred from homology"/>
<dbReference type="GeneID" id="3500030"/>
<dbReference type="EMBL" id="AAGK01000005">
    <property type="protein sequence ID" value="EAN30825.1"/>
    <property type="molecule type" value="Genomic_DNA"/>
</dbReference>
<dbReference type="KEGG" id="tpv:TP03_0089"/>
<evidence type="ECO:0000256" key="2">
    <source>
        <dbReference type="SAM" id="MobiDB-lite"/>
    </source>
</evidence>
<evidence type="ECO:0000256" key="1">
    <source>
        <dbReference type="RuleBase" id="RU311113"/>
    </source>
</evidence>
<comment type="similarity">
    <text evidence="1">Belongs to the CKS family.</text>
</comment>
<dbReference type="InParanoid" id="Q4N0M7"/>
<dbReference type="Gene3D" id="3.30.170.10">
    <property type="entry name" value="Cyclin-dependent kinase, regulatory subunit"/>
    <property type="match status" value="1"/>
</dbReference>